<dbReference type="GO" id="GO:0005576">
    <property type="term" value="C:extracellular region"/>
    <property type="evidence" value="ECO:0007669"/>
    <property type="project" value="UniProtKB-SubCell"/>
</dbReference>
<protein>
    <submittedName>
        <fullName evidence="6">Type VI secretion system tip protein VgrG</fullName>
    </submittedName>
</protein>
<dbReference type="SUPFAM" id="SSF69255">
    <property type="entry name" value="gp5 N-terminal domain-like"/>
    <property type="match status" value="1"/>
</dbReference>
<dbReference type="InterPro" id="IPR006533">
    <property type="entry name" value="T6SS_Vgr_RhsGE"/>
</dbReference>
<evidence type="ECO:0000259" key="4">
    <source>
        <dbReference type="Pfam" id="PF04717"/>
    </source>
</evidence>
<dbReference type="InterPro" id="IPR006531">
    <property type="entry name" value="Gp5/Vgr_OB"/>
</dbReference>
<dbReference type="Pfam" id="PF22178">
    <property type="entry name" value="Gp5_trimer_C"/>
    <property type="match status" value="1"/>
</dbReference>
<dbReference type="Pfam" id="PF04717">
    <property type="entry name" value="Phage_base_V"/>
    <property type="match status" value="1"/>
</dbReference>
<sequence>MFSRITVQLPAQGLLFRRLSGSEALSKSFVLQAELLSTDARIDRKSLLGKPVTFTLPTDGLLSAVNPRYINGKITQIGVRSEELGGVRYAVYGLTVESDLWPMKRDRNLRIFQSQTVPQIVQTLLKEYGVNVETRLAGSYRVWEYCVQYQESSFDFISRLMELEGMYYFFRHEADKHTLVLCDAPDQHQAFPGYETIAYHVTPSGGSVTEEGVSQWALSESVTPGMYSTDDYDFRKPNAWMLQARQNPVSPTPGSVDVYDWPGRFVEHGHGEYYARIRQEVWQVEHHMVSGSGTATGIAPGYTFSLLNAPHFSDNGKYLVTSAHYDFEENSYASGDVGATRHNIDFTVLPAAVTYRAKPETPWPKTHGPQTAKVVGPKGESIWTDKYGRVKVKFHWDRLAKGDDTSSCWVRVSSAWAGQGFGGVQIPRVGDEVVVDFINGDPDRPIITGRVYNEASMPPWDLPGDATRMGFMTRSKDGHQANASYLFFEDKPGGELLNMHAEKDMNISVENDKTVAIDGSRTTTIGKEQNDEVTGDATFHYKQKRTTTVDQLESNIFNNGESTEIKNGRKLNLKSGGDESNITGGQKLNLNGTREVTISNGDILNVQAEGRKQYINGNVEEEINGNVGVNINGNWTQTVEGGTAFISSPNLIRIQSATKVEIDSPQGLYTNKGLNVSFNGASMSFNGISTSVNGTSISWTPINMSTSLTSIVHSPMNHVRSLTKIESTMQNVAIGLLHMFI</sequence>
<feature type="domain" description="Gp5/Type VI secretion system Vgr C-terminal trimerisation" evidence="5">
    <location>
        <begin position="469"/>
        <end position="574"/>
    </location>
</feature>
<proteinExistence type="inferred from homology"/>
<evidence type="ECO:0000256" key="3">
    <source>
        <dbReference type="ARBA" id="ARBA00022525"/>
    </source>
</evidence>
<dbReference type="AlphaFoldDB" id="A0A8A4K6W9"/>
<keyword evidence="3" id="KW-0964">Secreted</keyword>
<evidence type="ECO:0000256" key="2">
    <source>
        <dbReference type="ARBA" id="ARBA00005558"/>
    </source>
</evidence>
<reference evidence="6" key="1">
    <citation type="submission" date="2020-07" db="EMBL/GenBank/DDBJ databases">
        <title>Genome Sequences for Panteoa spp. that cause Center Rot in Onions.</title>
        <authorList>
            <person name="Asselin J.A."/>
            <person name="Helmann T."/>
            <person name="Beer S."/>
            <person name="Stodghill P."/>
        </authorList>
    </citation>
    <scope>NUCLEOTIDE SEQUENCE</scope>
    <source>
        <strain evidence="6">OC5a</strain>
    </source>
</reference>
<dbReference type="Pfam" id="PF05954">
    <property type="entry name" value="Phage_GPD"/>
    <property type="match status" value="1"/>
</dbReference>
<evidence type="ECO:0000256" key="1">
    <source>
        <dbReference type="ARBA" id="ARBA00004613"/>
    </source>
</evidence>
<dbReference type="SUPFAM" id="SSF69349">
    <property type="entry name" value="Phage fibre proteins"/>
    <property type="match status" value="1"/>
</dbReference>
<name>A0A8A4K6W9_PANAN</name>
<dbReference type="Gene3D" id="2.30.110.50">
    <property type="match status" value="1"/>
</dbReference>
<dbReference type="RefSeq" id="WP_110286598.1">
    <property type="nucleotide sequence ID" value="NZ_CP059084.1"/>
</dbReference>
<dbReference type="NCBIfam" id="TIGR03361">
    <property type="entry name" value="VI_Rhs_Vgr"/>
    <property type="match status" value="1"/>
</dbReference>
<dbReference type="Gene3D" id="3.55.50.10">
    <property type="entry name" value="Baseplate protein-like domains"/>
    <property type="match status" value="1"/>
</dbReference>
<dbReference type="PANTHER" id="PTHR32305">
    <property type="match status" value="1"/>
</dbReference>
<dbReference type="NCBIfam" id="TIGR01646">
    <property type="entry name" value="vgr_GE"/>
    <property type="match status" value="1"/>
</dbReference>
<dbReference type="Gene3D" id="4.10.220.110">
    <property type="match status" value="1"/>
</dbReference>
<dbReference type="PANTHER" id="PTHR32305:SF15">
    <property type="entry name" value="PROTEIN RHSA-RELATED"/>
    <property type="match status" value="1"/>
</dbReference>
<feature type="domain" description="Gp5/Type VI secretion system Vgr protein OB-fold" evidence="4">
    <location>
        <begin position="385"/>
        <end position="452"/>
    </location>
</feature>
<accession>A0A8A4K6W9</accession>
<dbReference type="Proteomes" id="UP000663901">
    <property type="component" value="Chromosome"/>
</dbReference>
<dbReference type="InterPro" id="IPR050708">
    <property type="entry name" value="T6SS_VgrG/RHS"/>
</dbReference>
<comment type="similarity">
    <text evidence="2">Belongs to the VgrG protein family.</text>
</comment>
<comment type="subcellular location">
    <subcellularLocation>
        <location evidence="1">Secreted</location>
    </subcellularLocation>
</comment>
<dbReference type="EMBL" id="CP059084">
    <property type="protein sequence ID" value="QTC47835.1"/>
    <property type="molecule type" value="Genomic_DNA"/>
</dbReference>
<gene>
    <name evidence="6" type="primary">tssI</name>
    <name evidence="6" type="ORF">H0Z12_09890</name>
</gene>
<evidence type="ECO:0000313" key="7">
    <source>
        <dbReference type="Proteomes" id="UP000663901"/>
    </source>
</evidence>
<dbReference type="InterPro" id="IPR054030">
    <property type="entry name" value="Gp5_Vgr_C"/>
</dbReference>
<dbReference type="Gene3D" id="2.40.50.230">
    <property type="entry name" value="Gp5 N-terminal domain"/>
    <property type="match status" value="1"/>
</dbReference>
<evidence type="ECO:0000259" key="5">
    <source>
        <dbReference type="Pfam" id="PF22178"/>
    </source>
</evidence>
<dbReference type="InterPro" id="IPR017847">
    <property type="entry name" value="T6SS_RhsGE_Vgr_subset"/>
</dbReference>
<organism evidence="6 7">
    <name type="scientific">Pantoea ananas</name>
    <name type="common">Erwinia uredovora</name>
    <dbReference type="NCBI Taxonomy" id="553"/>
    <lineage>
        <taxon>Bacteria</taxon>
        <taxon>Pseudomonadati</taxon>
        <taxon>Pseudomonadota</taxon>
        <taxon>Gammaproteobacteria</taxon>
        <taxon>Enterobacterales</taxon>
        <taxon>Erwiniaceae</taxon>
        <taxon>Pantoea</taxon>
    </lineage>
</organism>
<dbReference type="InterPro" id="IPR037026">
    <property type="entry name" value="Vgr_OB-fold_dom_sf"/>
</dbReference>
<evidence type="ECO:0000313" key="6">
    <source>
        <dbReference type="EMBL" id="QTC47835.1"/>
    </source>
</evidence>
<dbReference type="SUPFAM" id="SSF69279">
    <property type="entry name" value="Phage tail proteins"/>
    <property type="match status" value="2"/>
</dbReference>